<evidence type="ECO:0000313" key="1">
    <source>
        <dbReference type="EMBL" id="POS83815.1"/>
    </source>
</evidence>
<comment type="caution">
    <text evidence="1">The sequence shown here is derived from an EMBL/GenBank/DDBJ whole genome shotgun (WGS) entry which is preliminary data.</text>
</comment>
<reference evidence="1 2" key="1">
    <citation type="submission" date="2017-10" db="EMBL/GenBank/DDBJ databases">
        <title>Development of genomic resources for the powdery mildew, Erysiphe pulchra.</title>
        <authorList>
            <person name="Wadl P.A."/>
            <person name="Mack B.M."/>
            <person name="Moore G."/>
            <person name="Beltz S.B."/>
        </authorList>
    </citation>
    <scope>NUCLEOTIDE SEQUENCE [LARGE SCALE GENOMIC DNA]</scope>
    <source>
        <strain evidence="1">Cflorida</strain>
    </source>
</reference>
<evidence type="ECO:0000313" key="2">
    <source>
        <dbReference type="Proteomes" id="UP000237438"/>
    </source>
</evidence>
<dbReference type="EMBL" id="PEDP01001332">
    <property type="protein sequence ID" value="POS83815.1"/>
    <property type="molecule type" value="Genomic_DNA"/>
</dbReference>
<proteinExistence type="predicted"/>
<accession>A0A2S4PP61</accession>
<keyword evidence="2" id="KW-1185">Reference proteome</keyword>
<protein>
    <submittedName>
        <fullName evidence="1">Uncharacterized protein</fullName>
    </submittedName>
</protein>
<dbReference type="Proteomes" id="UP000237438">
    <property type="component" value="Unassembled WGS sequence"/>
</dbReference>
<dbReference type="AlphaFoldDB" id="A0A2S4PP61"/>
<feature type="non-terminal residue" evidence="1">
    <location>
        <position position="73"/>
    </location>
</feature>
<name>A0A2S4PP61_9PEZI</name>
<sequence>MSSQEVTVILGPGNSPSNWIANLQSALVRRKCLGHVFHNIPGEIKPALRPTVPEKTNLTVASTARRRKNFGTT</sequence>
<organism evidence="1 2">
    <name type="scientific">Erysiphe pulchra</name>
    <dbReference type="NCBI Taxonomy" id="225359"/>
    <lineage>
        <taxon>Eukaryota</taxon>
        <taxon>Fungi</taxon>
        <taxon>Dikarya</taxon>
        <taxon>Ascomycota</taxon>
        <taxon>Pezizomycotina</taxon>
        <taxon>Leotiomycetes</taxon>
        <taxon>Erysiphales</taxon>
        <taxon>Erysiphaceae</taxon>
        <taxon>Erysiphe</taxon>
    </lineage>
</organism>
<gene>
    <name evidence="1" type="ORF">EPUL_006607</name>
</gene>